<feature type="compositionally biased region" description="Acidic residues" evidence="1">
    <location>
        <begin position="200"/>
        <end position="209"/>
    </location>
</feature>
<evidence type="ECO:0000313" key="3">
    <source>
        <dbReference type="Proteomes" id="UP000198406"/>
    </source>
</evidence>
<dbReference type="InParanoid" id="A0A1Z5KPS6"/>
<feature type="region of interest" description="Disordered" evidence="1">
    <location>
        <begin position="287"/>
        <end position="326"/>
    </location>
</feature>
<gene>
    <name evidence="2" type="ORF">FisN_32Lu053</name>
</gene>
<comment type="caution">
    <text evidence="2">The sequence shown here is derived from an EMBL/GenBank/DDBJ whole genome shotgun (WGS) entry which is preliminary data.</text>
</comment>
<accession>A0A1Z5KPS6</accession>
<keyword evidence="3" id="KW-1185">Reference proteome</keyword>
<protein>
    <submittedName>
        <fullName evidence="2">Uncharacterized protein</fullName>
    </submittedName>
</protein>
<dbReference type="EMBL" id="BDSP01000262">
    <property type="protein sequence ID" value="GAX27948.1"/>
    <property type="molecule type" value="Genomic_DNA"/>
</dbReference>
<name>A0A1Z5KPS6_FISSO</name>
<feature type="region of interest" description="Disordered" evidence="1">
    <location>
        <begin position="187"/>
        <end position="210"/>
    </location>
</feature>
<dbReference type="Proteomes" id="UP000198406">
    <property type="component" value="Unassembled WGS sequence"/>
</dbReference>
<evidence type="ECO:0000313" key="2">
    <source>
        <dbReference type="EMBL" id="GAX27948.1"/>
    </source>
</evidence>
<evidence type="ECO:0000256" key="1">
    <source>
        <dbReference type="SAM" id="MobiDB-lite"/>
    </source>
</evidence>
<sequence length="326" mass="37225">MSNVIDRGGTEEENSWNAQSIRVPAQFTNPITGRVYQREINMVDYMGKNSPYARETNKNDPFFAEQTKVHVFPAITDNTKESMSIIAKHMIAECLQDGCQLNCMGYTTQYNYLAFRCKRNTLYKNTKNPNTPLAKRPRTNTCLPLIEEHRCRFRFGFVFRDGKWRFSTGSGIPTHVFHVRQVNGVTAKDDVVPTEPQSDSSDEEEEDMNDPIKVSDKAMREACHMTKQQWASGKEYWQENAAKGQPSTQTYDFLWEEVCLACDDSFHATAVMQQQMIQVIQACRKARDQDPGNRRSNPNGATAQEAVTGSDDQNGSNNRTIIYSRR</sequence>
<feature type="compositionally biased region" description="Polar residues" evidence="1">
    <location>
        <begin position="294"/>
        <end position="326"/>
    </location>
</feature>
<organism evidence="2 3">
    <name type="scientific">Fistulifera solaris</name>
    <name type="common">Oleaginous diatom</name>
    <dbReference type="NCBI Taxonomy" id="1519565"/>
    <lineage>
        <taxon>Eukaryota</taxon>
        <taxon>Sar</taxon>
        <taxon>Stramenopiles</taxon>
        <taxon>Ochrophyta</taxon>
        <taxon>Bacillariophyta</taxon>
        <taxon>Bacillariophyceae</taxon>
        <taxon>Bacillariophycidae</taxon>
        <taxon>Naviculales</taxon>
        <taxon>Naviculaceae</taxon>
        <taxon>Fistulifera</taxon>
    </lineage>
</organism>
<reference evidence="2 3" key="1">
    <citation type="journal article" date="2015" name="Plant Cell">
        <title>Oil accumulation by the oleaginous diatom Fistulifera solaris as revealed by the genome and transcriptome.</title>
        <authorList>
            <person name="Tanaka T."/>
            <person name="Maeda Y."/>
            <person name="Veluchamy A."/>
            <person name="Tanaka M."/>
            <person name="Abida H."/>
            <person name="Marechal E."/>
            <person name="Bowler C."/>
            <person name="Muto M."/>
            <person name="Sunaga Y."/>
            <person name="Tanaka M."/>
            <person name="Yoshino T."/>
            <person name="Taniguchi T."/>
            <person name="Fukuda Y."/>
            <person name="Nemoto M."/>
            <person name="Matsumoto M."/>
            <person name="Wong P.S."/>
            <person name="Aburatani S."/>
            <person name="Fujibuchi W."/>
        </authorList>
    </citation>
    <scope>NUCLEOTIDE SEQUENCE [LARGE SCALE GENOMIC DNA]</scope>
    <source>
        <strain evidence="2 3">JPCC DA0580</strain>
    </source>
</reference>
<proteinExistence type="predicted"/>
<dbReference type="AlphaFoldDB" id="A0A1Z5KPS6"/>